<dbReference type="GO" id="GO:0006355">
    <property type="term" value="P:regulation of DNA-templated transcription"/>
    <property type="evidence" value="ECO:0007669"/>
    <property type="project" value="InterPro"/>
</dbReference>
<dbReference type="InterPro" id="IPR010985">
    <property type="entry name" value="Ribbon_hlx_hlx"/>
</dbReference>
<dbReference type="KEGG" id="prag:EKN56_03775"/>
<reference evidence="2 3" key="1">
    <citation type="submission" date="2019-03" db="EMBL/GenBank/DDBJ databases">
        <title>Pragia sp. nov. isolated from the gut tract of Carduelis flavirostris.</title>
        <authorList>
            <person name="Ge Y."/>
        </authorList>
    </citation>
    <scope>NUCLEOTIDE SEQUENCE [LARGE SCALE GENOMIC DNA]</scope>
    <source>
        <strain evidence="2 3">CF-458</strain>
    </source>
</reference>
<dbReference type="SUPFAM" id="SSF47598">
    <property type="entry name" value="Ribbon-helix-helix"/>
    <property type="match status" value="1"/>
</dbReference>
<proteinExistence type="predicted"/>
<sequence length="83" mass="9283">MSSHTKQTISAQIPIELAHAVEKLAIELDRSKSWIIKEALLSMLAERERRHQSVLAGLADVDAGRVVSHSDMIDFTNRLKKSC</sequence>
<evidence type="ECO:0000313" key="2">
    <source>
        <dbReference type="EMBL" id="QBH95596.1"/>
    </source>
</evidence>
<dbReference type="PANTHER" id="PTHR40688">
    <property type="match status" value="1"/>
</dbReference>
<dbReference type="AlphaFoldDB" id="A0A411WHN6"/>
<evidence type="ECO:0000313" key="3">
    <source>
        <dbReference type="Proteomes" id="UP000293154"/>
    </source>
</evidence>
<evidence type="ECO:0000259" key="1">
    <source>
        <dbReference type="Pfam" id="PF01402"/>
    </source>
</evidence>
<dbReference type="OrthoDB" id="5298181at2"/>
<feature type="domain" description="Ribbon-helix-helix protein CopG" evidence="1">
    <location>
        <begin position="9"/>
        <end position="44"/>
    </location>
</feature>
<dbReference type="CDD" id="cd22233">
    <property type="entry name" value="RHH_CopAso-like"/>
    <property type="match status" value="1"/>
</dbReference>
<dbReference type="EMBL" id="CP034752">
    <property type="protein sequence ID" value="QBH95596.1"/>
    <property type="molecule type" value="Genomic_DNA"/>
</dbReference>
<dbReference type="InterPro" id="IPR002145">
    <property type="entry name" value="CopG"/>
</dbReference>
<name>A0A411WHN6_9GAMM</name>
<dbReference type="Proteomes" id="UP000293154">
    <property type="component" value="Chromosome"/>
</dbReference>
<organism evidence="2 3">
    <name type="scientific">Limnobaculum zhutongyuii</name>
    <dbReference type="NCBI Taxonomy" id="2498113"/>
    <lineage>
        <taxon>Bacteria</taxon>
        <taxon>Pseudomonadati</taxon>
        <taxon>Pseudomonadota</taxon>
        <taxon>Gammaproteobacteria</taxon>
        <taxon>Enterobacterales</taxon>
        <taxon>Budviciaceae</taxon>
        <taxon>Limnobaculum</taxon>
    </lineage>
</organism>
<gene>
    <name evidence="2" type="ORF">EKN56_03775</name>
</gene>
<dbReference type="InterPro" id="IPR052991">
    <property type="entry name" value="Non-func_TypeII_TA_Antitoxin"/>
</dbReference>
<protein>
    <submittedName>
        <fullName evidence="2">Ribbon-helix-helix protein, CopG family</fullName>
    </submittedName>
</protein>
<keyword evidence="3" id="KW-1185">Reference proteome</keyword>
<dbReference type="RefSeq" id="WP_130590586.1">
    <property type="nucleotide sequence ID" value="NZ_CP034752.1"/>
</dbReference>
<accession>A0A411WHN6</accession>
<dbReference type="PANTHER" id="PTHR40688:SF2">
    <property type="entry name" value="RIBBON-HELIX-HELIX PROTEIN COPG DOMAIN-CONTAINING PROTEIN"/>
    <property type="match status" value="1"/>
</dbReference>
<dbReference type="Pfam" id="PF01402">
    <property type="entry name" value="RHH_1"/>
    <property type="match status" value="1"/>
</dbReference>